<protein>
    <submittedName>
        <fullName evidence="1">Actin-related protein 2/3 complex subunit 2B</fullName>
    </submittedName>
</protein>
<keyword evidence="2" id="KW-1185">Reference proteome</keyword>
<accession>A0ACB8I3P0</accession>
<sequence length="243" mass="27320">MMCPEIIADKPIEIDHHLHEFGSVEYHVQSSLSDPQHAYLSISTPLLSQGDLLSYGLSHYSMEMVKAISLDVVEIVQPAKEGYQLTLRLNLSKIPRGKDSMKVISEISTVQATILSSQLKEMLWTVNSEDTFQGMCKPIKLVYHPRETFYVIKQELTDVGSSKKWAKVPPCCWAPIPPPELRGEPFEDLSTNGGFVTFGVKIFLVITLTISNGLLTFLTDKIVQKVHERFHTEKDEKAIGKFG</sequence>
<name>A0ACB8I3P0_CITSI</name>
<evidence type="ECO:0000313" key="1">
    <source>
        <dbReference type="EMBL" id="KAH9681755.1"/>
    </source>
</evidence>
<gene>
    <name evidence="1" type="ORF">KPL71_027090</name>
</gene>
<organism evidence="1 2">
    <name type="scientific">Citrus sinensis</name>
    <name type="common">Sweet orange</name>
    <name type="synonym">Citrus aurantium var. sinensis</name>
    <dbReference type="NCBI Taxonomy" id="2711"/>
    <lineage>
        <taxon>Eukaryota</taxon>
        <taxon>Viridiplantae</taxon>
        <taxon>Streptophyta</taxon>
        <taxon>Embryophyta</taxon>
        <taxon>Tracheophyta</taxon>
        <taxon>Spermatophyta</taxon>
        <taxon>Magnoliopsida</taxon>
        <taxon>eudicotyledons</taxon>
        <taxon>Gunneridae</taxon>
        <taxon>Pentapetalae</taxon>
        <taxon>rosids</taxon>
        <taxon>malvids</taxon>
        <taxon>Sapindales</taxon>
        <taxon>Rutaceae</taxon>
        <taxon>Aurantioideae</taxon>
        <taxon>Citrus</taxon>
    </lineage>
</organism>
<comment type="caution">
    <text evidence="1">The sequence shown here is derived from an EMBL/GenBank/DDBJ whole genome shotgun (WGS) entry which is preliminary data.</text>
</comment>
<proteinExistence type="predicted"/>
<reference evidence="2" key="1">
    <citation type="journal article" date="2023" name="Hortic. Res.">
        <title>A chromosome-level phased genome enabling allele-level studies in sweet orange: a case study on citrus Huanglongbing tolerance.</title>
        <authorList>
            <person name="Wu B."/>
            <person name="Yu Q."/>
            <person name="Deng Z."/>
            <person name="Duan Y."/>
            <person name="Luo F."/>
            <person name="Gmitter F. Jr."/>
        </authorList>
    </citation>
    <scope>NUCLEOTIDE SEQUENCE [LARGE SCALE GENOMIC DNA]</scope>
    <source>
        <strain evidence="2">cv. Valencia</strain>
    </source>
</reference>
<dbReference type="EMBL" id="CM039178">
    <property type="protein sequence ID" value="KAH9681755.1"/>
    <property type="molecule type" value="Genomic_DNA"/>
</dbReference>
<dbReference type="Proteomes" id="UP000829398">
    <property type="component" value="Chromosome 9"/>
</dbReference>
<evidence type="ECO:0000313" key="2">
    <source>
        <dbReference type="Proteomes" id="UP000829398"/>
    </source>
</evidence>